<dbReference type="GeneID" id="5176971"/>
<organism evidence="3 4">
    <name type="scientific">Haloarcula hispanica SH1 virus</name>
    <dbReference type="NCBI Taxonomy" id="326574"/>
    <lineage>
        <taxon>Viruses</taxon>
        <taxon>Singelaviria</taxon>
        <taxon>Helvetiavirae</taxon>
        <taxon>Dividoviricota</taxon>
        <taxon>Laserviricetes</taxon>
        <taxon>Halopanivirales</taxon>
        <taxon>Sphaerolipoviridae</taxon>
        <taxon>Alphasphaerolipovirus</taxon>
        <taxon>Alphasphaerolipovirus serpentinense</taxon>
    </lineage>
</organism>
<evidence type="ECO:0000313" key="4">
    <source>
        <dbReference type="Proteomes" id="UP000001469"/>
    </source>
</evidence>
<dbReference type="OrthoDB" id="25954at10239"/>
<proteinExistence type="predicted"/>
<dbReference type="RefSeq" id="YP_271891.1">
    <property type="nucleotide sequence ID" value="NC_007217.1"/>
</dbReference>
<keyword evidence="4" id="KW-1185">Reference proteome</keyword>
<reference evidence="3 4" key="1">
    <citation type="journal article" date="2005" name="J. Virol.">
        <title>Constituents of SH1, a novel lipid-containing virus infecting the halophilic euryarchaeon Haloarcula hispanica.</title>
        <authorList>
            <person name="Bamford D.H."/>
            <person name="Ravantti J.J."/>
            <person name="Ronnholm G."/>
            <person name="Laurinavicius S."/>
            <person name="Kukkaro P."/>
            <person name="Dyall-Smith M."/>
            <person name="Somerharju P."/>
            <person name="Kalkkinen N."/>
            <person name="Bamford J.K."/>
        </authorList>
    </citation>
    <scope>NUCLEOTIDE SEQUENCE</scope>
</reference>
<dbReference type="SMR" id="Q4KPF3"/>
<feature type="transmembrane region" description="Helical" evidence="2">
    <location>
        <begin position="12"/>
        <end position="32"/>
    </location>
</feature>
<feature type="compositionally biased region" description="Basic and acidic residues" evidence="1">
    <location>
        <begin position="85"/>
        <end position="104"/>
    </location>
</feature>
<evidence type="ECO:0000256" key="1">
    <source>
        <dbReference type="SAM" id="MobiDB-lite"/>
    </source>
</evidence>
<keyword evidence="2" id="KW-0472">Membrane</keyword>
<dbReference type="Proteomes" id="UP000001469">
    <property type="component" value="Segment"/>
</dbReference>
<feature type="region of interest" description="Disordered" evidence="1">
    <location>
        <begin position="74"/>
        <end position="104"/>
    </location>
</feature>
<name>Q4KPF3_9VIRU</name>
<dbReference type="KEGG" id="vg:5176971"/>
<accession>Q4KPF3</accession>
<protein>
    <submittedName>
        <fullName evidence="3">ORF 34</fullName>
    </submittedName>
</protein>
<keyword evidence="2" id="KW-0812">Transmembrane</keyword>
<keyword evidence="2" id="KW-1133">Transmembrane helix</keyword>
<dbReference type="EMBL" id="AY950802">
    <property type="protein sequence ID" value="AAY24960.1"/>
    <property type="molecule type" value="Genomic_DNA"/>
</dbReference>
<evidence type="ECO:0000256" key="2">
    <source>
        <dbReference type="SAM" id="Phobius"/>
    </source>
</evidence>
<sequence>MPGIVSQYVLPVAVIVSAAATTTTAAIAWQLYRAVKTHERALFGEEAVNGHDGIVEVVNENTQRSEVNRRVLRAHDMVPPGPRGDFYREARDTAPNESDERQGA</sequence>
<evidence type="ECO:0000313" key="3">
    <source>
        <dbReference type="EMBL" id="AAY24960.1"/>
    </source>
</evidence>